<dbReference type="EMBL" id="JAACJJ010000056">
    <property type="protein sequence ID" value="KAF5312144.1"/>
    <property type="molecule type" value="Genomic_DNA"/>
</dbReference>
<sequence>MQPPPKSTLNPAWPHFLGVFALILACFIGLTRELFSGWSDPLHCDALLNEGSWLDSNHRNWQPDGCMLHQYTEKDASLCLQSKDILFIGDSVTRRIFFQVAQSLDASLTGQEPKDETKKHADHTFLTSMGTNITFIWDPFLNSSYAHEAITGARANTLASHSHHRPGPPQAPAMLVLGSGLWYLRYADTSGGISAWEQRMEEVFKTLGSVGMPADEVVILPVSQVVPSKLIPEREQTMRPSDIDAMNSDLYHRINPPTETSRYFLPPHVDPLPVAFPLVFNSMLHESLTQDGVHYSNPLVKLQARILLNLRCNDYLPKVFPLNKTCCSRYPMPSLLHLIFLGFAFTLGPFLCYRVFTSGFGGLYGAILGKQTLPPFIISIALVLIFTADRTGVWLKEHKQYDVPTFALLLLVSLGVGLATTKRADSDMGFLNRDQTDEWKGWMQIVILVYHYVGASKISGIYNPVRVLVASYLFMTGYGHTTFYIRKADYGFLRIAQVLIRLNLFTILLAYTMNTTYISYYFTPLVSMWYLVIYGTMVAGARFNDRAPVVIAKILTSAAFMTWFMNESWLLETVFDILHTVFHIHWSSKEWAFRVNLDIWMVYVGMLASILVIKLRERHIPDHPSWSVMVKAATSVSALTMLWFFAFELYQPSKFAYNAWHPYVSFLPVLAFVVLRNCTATLRSASSRAFAFVGKCSLETFVVQYHFWLAADSKGVLLVIPGTRWRPVNFVLTSIMFIYLCDRISYATGELTNTICGKRPRETPLPVANAPPHPPPSQENGNGRSSEAQEVVISMTSLRAEDVVKDELGQPLLEPDTPIRPGPGRWADQLANGHGQGSKTVSGKWAQKMLGNLSAKIGAFLVLLWILNMLWQYPPGSGY</sequence>
<comment type="subcellular location">
    <subcellularLocation>
        <location evidence="1">Membrane</location>
        <topology evidence="1">Multi-pass membrane protein</topology>
    </subcellularLocation>
</comment>
<evidence type="ECO:0000256" key="6">
    <source>
        <dbReference type="ARBA" id="ARBA00023136"/>
    </source>
</evidence>
<keyword evidence="12" id="KW-1185">Reference proteome</keyword>
<proteinExistence type="inferred from homology"/>
<dbReference type="OrthoDB" id="1932925at2759"/>
<dbReference type="PANTHER" id="PTHR13533:SF1">
    <property type="entry name" value="N-ACETYLNEURAMINATE 9-O-ACETYLTRANSFERASE"/>
    <property type="match status" value="1"/>
</dbReference>
<feature type="transmembrane region" description="Helical" evidence="9">
    <location>
        <begin position="518"/>
        <end position="538"/>
    </location>
</feature>
<dbReference type="GO" id="GO:0016740">
    <property type="term" value="F:transferase activity"/>
    <property type="evidence" value="ECO:0007669"/>
    <property type="project" value="UniProtKB-KW"/>
</dbReference>
<feature type="transmembrane region" description="Helical" evidence="9">
    <location>
        <begin position="659"/>
        <end position="678"/>
    </location>
</feature>
<comment type="caution">
    <text evidence="11">The sequence shown here is derived from an EMBL/GenBank/DDBJ whole genome shotgun (WGS) entry which is preliminary data.</text>
</comment>
<feature type="transmembrane region" description="Helical" evidence="9">
    <location>
        <begin position="441"/>
        <end position="462"/>
    </location>
</feature>
<reference evidence="11 12" key="1">
    <citation type="journal article" date="2020" name="ISME J.">
        <title>Uncovering the hidden diversity of litter-decomposition mechanisms in mushroom-forming fungi.</title>
        <authorList>
            <person name="Floudas D."/>
            <person name="Bentzer J."/>
            <person name="Ahren D."/>
            <person name="Johansson T."/>
            <person name="Persson P."/>
            <person name="Tunlid A."/>
        </authorList>
    </citation>
    <scope>NUCLEOTIDE SEQUENCE [LARGE SCALE GENOMIC DNA]</scope>
    <source>
        <strain evidence="11 12">CBS 101986</strain>
    </source>
</reference>
<evidence type="ECO:0000256" key="4">
    <source>
        <dbReference type="ARBA" id="ARBA00022692"/>
    </source>
</evidence>
<evidence type="ECO:0000313" key="12">
    <source>
        <dbReference type="Proteomes" id="UP000567179"/>
    </source>
</evidence>
<dbReference type="GO" id="GO:0005794">
    <property type="term" value="C:Golgi apparatus"/>
    <property type="evidence" value="ECO:0007669"/>
    <property type="project" value="UniProtKB-ARBA"/>
</dbReference>
<dbReference type="PANTHER" id="PTHR13533">
    <property type="entry name" value="N-ACETYLNEURAMINATE 9-O-ACETYLTRANSFERASE"/>
    <property type="match status" value="1"/>
</dbReference>
<feature type="domain" description="Cas1p 10 TM acyl transferase" evidence="10">
    <location>
        <begin position="377"/>
        <end position="760"/>
    </location>
</feature>
<feature type="transmembrane region" description="Helical" evidence="9">
    <location>
        <begin position="376"/>
        <end position="395"/>
    </location>
</feature>
<evidence type="ECO:0000256" key="5">
    <source>
        <dbReference type="ARBA" id="ARBA00022989"/>
    </source>
</evidence>
<dbReference type="GO" id="GO:0016020">
    <property type="term" value="C:membrane"/>
    <property type="evidence" value="ECO:0007669"/>
    <property type="project" value="UniProtKB-SubCell"/>
</dbReference>
<name>A0A8H5AWB5_9AGAR</name>
<feature type="transmembrane region" description="Helical" evidence="9">
    <location>
        <begin position="550"/>
        <end position="571"/>
    </location>
</feature>
<evidence type="ECO:0000256" key="8">
    <source>
        <dbReference type="SAM" id="MobiDB-lite"/>
    </source>
</evidence>
<dbReference type="Proteomes" id="UP000567179">
    <property type="component" value="Unassembled WGS sequence"/>
</dbReference>
<evidence type="ECO:0000256" key="9">
    <source>
        <dbReference type="SAM" id="Phobius"/>
    </source>
</evidence>
<feature type="transmembrane region" description="Helical" evidence="9">
    <location>
        <begin position="12"/>
        <end position="30"/>
    </location>
</feature>
<dbReference type="PROSITE" id="PS51257">
    <property type="entry name" value="PROKAR_LIPOPROTEIN"/>
    <property type="match status" value="1"/>
</dbReference>
<comment type="similarity">
    <text evidence="2">Belongs to the PC-esterase family. CASD1 subfamily.</text>
</comment>
<gene>
    <name evidence="11" type="ORF">D9619_003453</name>
</gene>
<feature type="region of interest" description="Disordered" evidence="8">
    <location>
        <begin position="757"/>
        <end position="788"/>
    </location>
</feature>
<accession>A0A8H5AWB5</accession>
<dbReference type="InterPro" id="IPR012419">
    <property type="entry name" value="Cas1_AcylTrans_dom"/>
</dbReference>
<evidence type="ECO:0000256" key="2">
    <source>
        <dbReference type="ARBA" id="ARBA00010666"/>
    </source>
</evidence>
<evidence type="ECO:0000256" key="3">
    <source>
        <dbReference type="ARBA" id="ARBA00022679"/>
    </source>
</evidence>
<keyword evidence="4 9" id="KW-0812">Transmembrane</keyword>
<feature type="transmembrane region" description="Helical" evidence="9">
    <location>
        <begin position="401"/>
        <end position="420"/>
    </location>
</feature>
<feature type="transmembrane region" description="Helical" evidence="9">
    <location>
        <begin position="492"/>
        <end position="512"/>
    </location>
</feature>
<feature type="transmembrane region" description="Helical" evidence="9">
    <location>
        <begin position="853"/>
        <end position="873"/>
    </location>
</feature>
<protein>
    <recommendedName>
        <fullName evidence="10">Cas1p 10 TM acyl transferase domain-containing protein</fullName>
    </recommendedName>
</protein>
<feature type="compositionally biased region" description="Polar residues" evidence="8">
    <location>
        <begin position="778"/>
        <end position="788"/>
    </location>
</feature>
<feature type="transmembrane region" description="Helical" evidence="9">
    <location>
        <begin position="625"/>
        <end position="647"/>
    </location>
</feature>
<keyword evidence="6 9" id="KW-0472">Membrane</keyword>
<dbReference type="AlphaFoldDB" id="A0A8H5AWB5"/>
<evidence type="ECO:0000256" key="1">
    <source>
        <dbReference type="ARBA" id="ARBA00004141"/>
    </source>
</evidence>
<evidence type="ECO:0000313" key="11">
    <source>
        <dbReference type="EMBL" id="KAF5312144.1"/>
    </source>
</evidence>
<evidence type="ECO:0000256" key="7">
    <source>
        <dbReference type="ARBA" id="ARBA00023180"/>
    </source>
</evidence>
<dbReference type="Pfam" id="PF07779">
    <property type="entry name" value="Cas1_AcylT"/>
    <property type="match status" value="1"/>
</dbReference>
<organism evidence="11 12">
    <name type="scientific">Psilocybe cf. subviscida</name>
    <dbReference type="NCBI Taxonomy" id="2480587"/>
    <lineage>
        <taxon>Eukaryota</taxon>
        <taxon>Fungi</taxon>
        <taxon>Dikarya</taxon>
        <taxon>Basidiomycota</taxon>
        <taxon>Agaricomycotina</taxon>
        <taxon>Agaricomycetes</taxon>
        <taxon>Agaricomycetidae</taxon>
        <taxon>Agaricales</taxon>
        <taxon>Agaricineae</taxon>
        <taxon>Strophariaceae</taxon>
        <taxon>Psilocybe</taxon>
    </lineage>
</organism>
<feature type="transmembrane region" description="Helical" evidence="9">
    <location>
        <begin position="591"/>
        <end position="613"/>
    </location>
</feature>
<keyword evidence="3" id="KW-0808">Transferase</keyword>
<feature type="transmembrane region" description="Helical" evidence="9">
    <location>
        <begin position="335"/>
        <end position="356"/>
    </location>
</feature>
<dbReference type="GO" id="GO:0005975">
    <property type="term" value="P:carbohydrate metabolic process"/>
    <property type="evidence" value="ECO:0007669"/>
    <property type="project" value="UniProtKB-ARBA"/>
</dbReference>
<evidence type="ECO:0000259" key="10">
    <source>
        <dbReference type="Pfam" id="PF07779"/>
    </source>
</evidence>
<keyword evidence="5 9" id="KW-1133">Transmembrane helix</keyword>
<keyword evidence="7" id="KW-0325">Glycoprotein</keyword>